<feature type="domain" description="Polyphosphate kinase C-terminal" evidence="10">
    <location>
        <begin position="508"/>
        <end position="679"/>
    </location>
</feature>
<dbReference type="InterPro" id="IPR025198">
    <property type="entry name" value="PPK_N_dom"/>
</dbReference>
<evidence type="ECO:0000256" key="2">
    <source>
        <dbReference type="ARBA" id="ARBA00022679"/>
    </source>
</evidence>
<organism evidence="12 13">
    <name type="scientific">Chitinophaga costaii</name>
    <dbReference type="NCBI Taxonomy" id="1335309"/>
    <lineage>
        <taxon>Bacteria</taxon>
        <taxon>Pseudomonadati</taxon>
        <taxon>Bacteroidota</taxon>
        <taxon>Chitinophagia</taxon>
        <taxon>Chitinophagales</taxon>
        <taxon>Chitinophagaceae</taxon>
        <taxon>Chitinophaga</taxon>
    </lineage>
</organism>
<dbReference type="InterPro" id="IPR003414">
    <property type="entry name" value="PP_kinase"/>
</dbReference>
<keyword evidence="5 6" id="KW-0067">ATP-binding</keyword>
<dbReference type="AlphaFoldDB" id="A0A1C4F2B2"/>
<dbReference type="InterPro" id="IPR036830">
    <property type="entry name" value="PP_kinase_middle_dom_sf"/>
</dbReference>
<evidence type="ECO:0000313" key="13">
    <source>
        <dbReference type="Proteomes" id="UP000242818"/>
    </source>
</evidence>
<dbReference type="Pfam" id="PF02503">
    <property type="entry name" value="PP_kinase"/>
    <property type="match status" value="1"/>
</dbReference>
<dbReference type="InterPro" id="IPR036832">
    <property type="entry name" value="PPK_N_dom_sf"/>
</dbReference>
<feature type="binding site" evidence="6">
    <location>
        <position position="51"/>
    </location>
    <ligand>
        <name>ATP</name>
        <dbReference type="ChEBI" id="CHEBI:30616"/>
    </ligand>
</feature>
<dbReference type="Gene3D" id="3.30.870.10">
    <property type="entry name" value="Endonuclease Chain A"/>
    <property type="match status" value="2"/>
</dbReference>
<evidence type="ECO:0000256" key="6">
    <source>
        <dbReference type="HAMAP-Rule" id="MF_00347"/>
    </source>
</evidence>
<keyword evidence="1 6" id="KW-0597">Phosphoprotein</keyword>
<dbReference type="NCBIfam" id="NF003917">
    <property type="entry name" value="PRK05443.1-1"/>
    <property type="match status" value="1"/>
</dbReference>
<sequence length="691" mass="79021">MDALPVTPAPYPLFSRDGSWLTFNERILNLAADPRVPLYERIRFLSIYSSNLDEFFRVRIPALMAVNKVLHTAPVIDETLTPGTLDDILQQVSVQQEAYGHILTTQLLPALNKEGVHVYYKEELLPVHLEFIRNYFRTRVLSYLQPVWLQGKAARQVFLENNALYLAVALASGEEEEFAIVNIPAVLPRFLELPNTGNMHHIVLLDDVIRQHMSYLFPQYRITGCYSIKITRDAEIDLDELKGDILEQIESGVKKRALGVPTRFLYDAAMPLYLKEMLAVFFALQEEEMMPGGRYHNLKDLADLPTPVKKPSFFYNKLPPVRVPRLDQEEHILDSILQRDILLHTPYQQYDYILRFFNEAAVDPDVEEIYVTFYRIAAASQIANALISAARNGKQVVAFVELKARFDETNNINWAKQLKAAGVKLVYSIPGMKVHAKVGLVKRRRGWKTDYIGLLSTGNLNETTARFYADHILLTAHNGMTQEMELLFIYLQSRKQPAEYKFLDFKYLLVARFNLTHRFTALIDREIAHAKAGRPAHITVKVNNLQEKAMIYKLYEASEAGVQVDLLVRSICCLVPDQPCSANIRVRRLVDRYLEHARVFVFHNNGQEDVFLGSADWMVRNLHRRIEVCFPVFSLAFKKQLIDILALQVADNTNAVRLDAQLHNLPILPLPGQPAVNAQTAIYAYTEGLSL</sequence>
<dbReference type="Pfam" id="PF13089">
    <property type="entry name" value="PP_kinase_N"/>
    <property type="match status" value="1"/>
</dbReference>
<proteinExistence type="inferred from homology"/>
<comment type="PTM">
    <text evidence="6 7">An intermediate of this reaction is the autophosphorylated ppk in which a phosphate is covalently linked to a histidine residue through a N-P bond.</text>
</comment>
<feature type="binding site" evidence="6">
    <location>
        <position position="596"/>
    </location>
    <ligand>
        <name>ATP</name>
        <dbReference type="ChEBI" id="CHEBI:30616"/>
    </ligand>
</feature>
<evidence type="ECO:0000313" key="12">
    <source>
        <dbReference type="EMBL" id="SCC49641.1"/>
    </source>
</evidence>
<dbReference type="Gene3D" id="3.30.1840.10">
    <property type="entry name" value="Polyphosphate kinase middle domain"/>
    <property type="match status" value="1"/>
</dbReference>
<dbReference type="NCBIfam" id="TIGR03705">
    <property type="entry name" value="poly_P_kin"/>
    <property type="match status" value="1"/>
</dbReference>
<dbReference type="Gene3D" id="1.20.58.310">
    <property type="entry name" value="Polyphosphate kinase N-terminal domain"/>
    <property type="match status" value="1"/>
</dbReference>
<evidence type="ECO:0000259" key="8">
    <source>
        <dbReference type="Pfam" id="PF02503"/>
    </source>
</evidence>
<feature type="active site" description="Phosphohistidine intermediate" evidence="6">
    <location>
        <position position="435"/>
    </location>
</feature>
<dbReference type="EMBL" id="FMAR01000011">
    <property type="protein sequence ID" value="SCC49641.1"/>
    <property type="molecule type" value="Genomic_DNA"/>
</dbReference>
<dbReference type="InterPro" id="IPR024953">
    <property type="entry name" value="PP_kinase_middle"/>
</dbReference>
<comment type="similarity">
    <text evidence="6 7">Belongs to the polyphosphate kinase 1 (PPK1) family.</text>
</comment>
<dbReference type="Proteomes" id="UP000242818">
    <property type="component" value="Unassembled WGS sequence"/>
</dbReference>
<dbReference type="STRING" id="1335309.GA0116948_11117"/>
<dbReference type="InterPro" id="IPR041108">
    <property type="entry name" value="PP_kinase_C_1"/>
</dbReference>
<evidence type="ECO:0000256" key="3">
    <source>
        <dbReference type="ARBA" id="ARBA00022741"/>
    </source>
</evidence>
<dbReference type="GO" id="GO:0009358">
    <property type="term" value="C:polyphosphate kinase complex"/>
    <property type="evidence" value="ECO:0007669"/>
    <property type="project" value="InterPro"/>
</dbReference>
<dbReference type="HAMAP" id="MF_00347">
    <property type="entry name" value="Polyphosphate_kinase"/>
    <property type="match status" value="1"/>
</dbReference>
<feature type="domain" description="Polyphosphate kinase middle" evidence="8">
    <location>
        <begin position="130"/>
        <end position="304"/>
    </location>
</feature>
<dbReference type="GO" id="GO:0005524">
    <property type="term" value="F:ATP binding"/>
    <property type="evidence" value="ECO:0007669"/>
    <property type="project" value="UniProtKB-KW"/>
</dbReference>
<feature type="binding site" evidence="6">
    <location>
        <position position="375"/>
    </location>
    <ligand>
        <name>Mg(2+)</name>
        <dbReference type="ChEBI" id="CHEBI:18420"/>
    </ligand>
</feature>
<dbReference type="CDD" id="cd09167">
    <property type="entry name" value="PLDc_EcPPK1_C2_like"/>
    <property type="match status" value="1"/>
</dbReference>
<dbReference type="SUPFAM" id="SSF140356">
    <property type="entry name" value="PPK N-terminal domain-like"/>
    <property type="match status" value="1"/>
</dbReference>
<dbReference type="SUPFAM" id="SSF143724">
    <property type="entry name" value="PHP14-like"/>
    <property type="match status" value="1"/>
</dbReference>
<evidence type="ECO:0000259" key="11">
    <source>
        <dbReference type="Pfam" id="PF17941"/>
    </source>
</evidence>
<evidence type="ECO:0000256" key="1">
    <source>
        <dbReference type="ARBA" id="ARBA00022553"/>
    </source>
</evidence>
<keyword evidence="3 6" id="KW-0547">Nucleotide-binding</keyword>
<comment type="catalytic activity">
    <reaction evidence="6 7">
        <text>[phosphate](n) + ATP = [phosphate](n+1) + ADP</text>
        <dbReference type="Rhea" id="RHEA:19573"/>
        <dbReference type="Rhea" id="RHEA-COMP:9859"/>
        <dbReference type="Rhea" id="RHEA-COMP:14280"/>
        <dbReference type="ChEBI" id="CHEBI:16838"/>
        <dbReference type="ChEBI" id="CHEBI:30616"/>
        <dbReference type="ChEBI" id="CHEBI:456216"/>
        <dbReference type="EC" id="2.7.4.1"/>
    </reaction>
</comment>
<feature type="binding site" evidence="6">
    <location>
        <position position="405"/>
    </location>
    <ligand>
        <name>Mg(2+)</name>
        <dbReference type="ChEBI" id="CHEBI:18420"/>
    </ligand>
</feature>
<protein>
    <recommendedName>
        <fullName evidence="6 7">Polyphosphate kinase</fullName>
        <ecNumber evidence="6 7">2.7.4.1</ecNumber>
    </recommendedName>
    <alternativeName>
        <fullName evidence="6">ATP-polyphosphate phosphotransferase</fullName>
    </alternativeName>
    <alternativeName>
        <fullName evidence="6">Polyphosphoric acid kinase</fullName>
    </alternativeName>
</protein>
<comment type="cofactor">
    <cofactor evidence="6">
        <name>Mg(2+)</name>
        <dbReference type="ChEBI" id="CHEBI:18420"/>
    </cofactor>
</comment>
<dbReference type="Pfam" id="PF17941">
    <property type="entry name" value="PP_kinase_C_1"/>
    <property type="match status" value="1"/>
</dbReference>
<evidence type="ECO:0000256" key="4">
    <source>
        <dbReference type="ARBA" id="ARBA00022777"/>
    </source>
</evidence>
<dbReference type="PANTHER" id="PTHR30218">
    <property type="entry name" value="POLYPHOSPHATE KINASE"/>
    <property type="match status" value="1"/>
</dbReference>
<gene>
    <name evidence="6" type="primary">ppk</name>
    <name evidence="12" type="ORF">GA0116948_11117</name>
</gene>
<dbReference type="EC" id="2.7.4.1" evidence="6 7"/>
<keyword evidence="6" id="KW-0460">Magnesium</keyword>
<dbReference type="Pfam" id="PF13090">
    <property type="entry name" value="PP_kinase_C"/>
    <property type="match status" value="1"/>
</dbReference>
<keyword evidence="6" id="KW-0479">Metal-binding</keyword>
<accession>A0A1C4F2B2</accession>
<dbReference type="GO" id="GO:0046872">
    <property type="term" value="F:metal ion binding"/>
    <property type="evidence" value="ECO:0007669"/>
    <property type="project" value="UniProtKB-KW"/>
</dbReference>
<keyword evidence="2 6" id="KW-0808">Transferase</keyword>
<dbReference type="RefSeq" id="WP_089713598.1">
    <property type="nucleotide sequence ID" value="NZ_FMAR01000011.1"/>
</dbReference>
<name>A0A1C4F2B2_9BACT</name>
<comment type="function">
    <text evidence="6 7">Catalyzes the reversible transfer of the terminal phosphate of ATP to form a long-chain polyphosphate (polyP).</text>
</comment>
<evidence type="ECO:0000256" key="5">
    <source>
        <dbReference type="ARBA" id="ARBA00022840"/>
    </source>
</evidence>
<dbReference type="GO" id="GO:0008976">
    <property type="term" value="F:polyphosphate kinase activity"/>
    <property type="evidence" value="ECO:0007669"/>
    <property type="project" value="UniProtKB-UniRule"/>
</dbReference>
<evidence type="ECO:0000256" key="7">
    <source>
        <dbReference type="RuleBase" id="RU003800"/>
    </source>
</evidence>
<dbReference type="OrthoDB" id="9761456at2"/>
<dbReference type="InterPro" id="IPR025200">
    <property type="entry name" value="PPK_C_dom2"/>
</dbReference>
<evidence type="ECO:0000259" key="10">
    <source>
        <dbReference type="Pfam" id="PF13090"/>
    </source>
</evidence>
<reference evidence="12 13" key="1">
    <citation type="submission" date="2016-08" db="EMBL/GenBank/DDBJ databases">
        <authorList>
            <person name="Seilhamer J.J."/>
        </authorList>
    </citation>
    <scope>NUCLEOTIDE SEQUENCE [LARGE SCALE GENOMIC DNA]</scope>
    <source>
        <strain evidence="12 13">A37T2</strain>
    </source>
</reference>
<dbReference type="PIRSF" id="PIRSF015589">
    <property type="entry name" value="PP_kinase"/>
    <property type="match status" value="1"/>
</dbReference>
<feature type="domain" description="Polyphosphate kinase N-terminal" evidence="9">
    <location>
        <begin position="14"/>
        <end position="118"/>
    </location>
</feature>
<dbReference type="GO" id="GO:0006799">
    <property type="term" value="P:polyphosphate biosynthetic process"/>
    <property type="evidence" value="ECO:0007669"/>
    <property type="project" value="UniProtKB-UniRule"/>
</dbReference>
<feature type="domain" description="Polyphosphate kinase C-terminal" evidence="11">
    <location>
        <begin position="332"/>
        <end position="496"/>
    </location>
</feature>
<evidence type="ECO:0000259" key="9">
    <source>
        <dbReference type="Pfam" id="PF13089"/>
    </source>
</evidence>
<dbReference type="SUPFAM" id="SSF56024">
    <property type="entry name" value="Phospholipase D/nuclease"/>
    <property type="match status" value="2"/>
</dbReference>
<feature type="binding site" evidence="6">
    <location>
        <position position="569"/>
    </location>
    <ligand>
        <name>ATP</name>
        <dbReference type="ChEBI" id="CHEBI:30616"/>
    </ligand>
</feature>
<feature type="binding site" evidence="6">
    <location>
        <position position="468"/>
    </location>
    <ligand>
        <name>ATP</name>
        <dbReference type="ChEBI" id="CHEBI:30616"/>
    </ligand>
</feature>
<keyword evidence="13" id="KW-1185">Reference proteome</keyword>
<dbReference type="PANTHER" id="PTHR30218:SF0">
    <property type="entry name" value="POLYPHOSPHATE KINASE"/>
    <property type="match status" value="1"/>
</dbReference>
<keyword evidence="4 6" id="KW-0418">Kinase</keyword>